<feature type="domain" description="Mon2 C-terminal" evidence="5">
    <location>
        <begin position="822"/>
        <end position="869"/>
    </location>
</feature>
<dbReference type="InterPro" id="IPR032629">
    <property type="entry name" value="DCB_dom"/>
</dbReference>
<dbReference type="EMBL" id="HBHW01011907">
    <property type="protein sequence ID" value="CAE0041274.1"/>
    <property type="molecule type" value="Transcribed_RNA"/>
</dbReference>
<dbReference type="PANTHER" id="PTHR10663">
    <property type="entry name" value="GUANYL-NUCLEOTIDE EXCHANGE FACTOR"/>
    <property type="match status" value="1"/>
</dbReference>
<accession>A0A7S2ZIG8</accession>
<dbReference type="EMBL" id="HBHW01011903">
    <property type="protein sequence ID" value="CAE0041270.1"/>
    <property type="molecule type" value="Transcribed_RNA"/>
</dbReference>
<keyword evidence="2" id="KW-0813">Transport</keyword>
<evidence type="ECO:0000259" key="4">
    <source>
        <dbReference type="Pfam" id="PF12783"/>
    </source>
</evidence>
<feature type="domain" description="Mon2/Sec7/BIG1-like dimerisation and cyclophilin-binding" evidence="6">
    <location>
        <begin position="13"/>
        <end position="159"/>
    </location>
</feature>
<evidence type="ECO:0000313" key="9">
    <source>
        <dbReference type="EMBL" id="CAE0041275.1"/>
    </source>
</evidence>
<proteinExistence type="inferred from homology"/>
<evidence type="ECO:0000259" key="5">
    <source>
        <dbReference type="Pfam" id="PF16206"/>
    </source>
</evidence>
<keyword evidence="3" id="KW-0653">Protein transport</keyword>
<gene>
    <name evidence="7" type="ORF">RMAR00112_LOCUS9234</name>
    <name evidence="8" type="ORF">RMAR00112_LOCUS9238</name>
    <name evidence="9" type="ORF">RMAR00112_LOCUS9239</name>
</gene>
<dbReference type="InterPro" id="IPR032817">
    <property type="entry name" value="Mon2_C"/>
</dbReference>
<dbReference type="PANTHER" id="PTHR10663:SF333">
    <property type="entry name" value="PROTEIN MON2 HOMOLOG"/>
    <property type="match status" value="1"/>
</dbReference>
<evidence type="ECO:0000313" key="7">
    <source>
        <dbReference type="EMBL" id="CAE0041270.1"/>
    </source>
</evidence>
<evidence type="ECO:0000313" key="8">
    <source>
        <dbReference type="EMBL" id="CAE0041274.1"/>
    </source>
</evidence>
<name>A0A7S2ZIG8_9RHOD</name>
<organism evidence="9">
    <name type="scientific">Rhodosorus marinus</name>
    <dbReference type="NCBI Taxonomy" id="101924"/>
    <lineage>
        <taxon>Eukaryota</taxon>
        <taxon>Rhodophyta</taxon>
        <taxon>Stylonematophyceae</taxon>
        <taxon>Stylonematales</taxon>
        <taxon>Stylonemataceae</taxon>
        <taxon>Rhodosorus</taxon>
    </lineage>
</organism>
<comment type="similarity">
    <text evidence="1">Belongs to the MON2 family.</text>
</comment>
<protein>
    <recommendedName>
        <fullName evidence="10">Protein MON2 homolog</fullName>
    </recommendedName>
</protein>
<feature type="domain" description="Mon2 C-terminal" evidence="5">
    <location>
        <begin position="1428"/>
        <end position="1512"/>
    </location>
</feature>
<dbReference type="EMBL" id="HBHW01011908">
    <property type="protein sequence ID" value="CAE0041275.1"/>
    <property type="molecule type" value="Transcribed_RNA"/>
</dbReference>
<sequence length="1525" mass="165629">MTNRYGGRSIAQALSFIRILEGDLKGISSEAKKKAPEVKEAAELGLSKLKEIDLSAEEESGGTEAVGEDDEEWGSRALTQALSTTEEISLAFIAACDPSVPKVNLQALGGIHKMVMHSAIPPDLLNDLFTALEKLVEPTTDQSVLLKVLEALLSLLTSRYFQPHLSESMQRMGLSMLLDLSNIGEDPSASPAQTIATIAIVRKQTSEVAFRQVCSEIFFHASEAAEANSENDAVDGQSPAKLASSSVGDLPAAIACAYLLFRDLCAVVHGDDCTWLGVESIRLGLVLEVVEEVLRGDLFQSSKRLKALLTSRLCPALHERLNSTASTATYALLLRIVFLLVVNFLDDLQPDIEVMLFLLVKTVEDPGSMGECSSPLHRVLALEALRCTFSHHDGQVIQGLNRAFDSTTGATGIVKSTFEVASQLTKDNTLDVSSGALAMLEGSAAPFSSTLLKDEDTKRTLSTVSLSLCLASLRALTAMADDDEYAAVLLGLSWKHLTASLMEVLRPDGKEEANHARAVMLVSEPLVKLVGLDAGHEVVSARGYVVESLCSVCDAQLRSGKPMVILNVFASLFAVVINCRPALQDHWSDVVAICDRLESQLQSTEAPTALEEPLDSFHKSVLDLPVQSRSSFLEALVSTSRNTYRNASEKGSSAMSLQPLVRIRDFVLGLVERTDAMEEGVWDLVLGHLVSLARDHADPSLRQLALKYIHQLQLAALGVVDESLLPHGKVIVPMKDLMIATSHETRVGVIEKLRVILETKGELVHGDEAWENIVAVLGIAVEKGSDVQVPNAEMELKSPGLDETDKASLMHLGFRAVQLIATDFLQVMSFSVVGSFIDVLGLYGTQNEDVNTALTAVSLLWGVADFLSKSEQTTTQDTLWLAIFSWLKQLGLDGRPELRNGAIKSLISTLLAHGMVLSPKAWAGCLTDCLDPLVKEVMVGGLNEGTSTAEVPADSISANEGSTRIIIHHSRDTPEKQWDETRNLMLSSMARLLKRFGGRLIETAQFDVLARTWSSSLEAASKCATADPKAKEIATSGVDAMLDILKTTALLGIDESGQIRRASAEELEVREKLWTTAWQSIDGCVWTADEAEMIFVSNGHALVRLCKGLAKVWSDIFEFRSSGDALNIVTILVRIAQQDVPETHTIEIRNAALDSIAQLKFLESEVDAWTSLVKQMLGLLLTNQSDSLADELAKRRVLLSLRAQYKGSVLPKQVKIDELQDVVGSIFPIMLTRTEYVQASITAAKENRAVVPPSRLASRVAGDLHLELDKPVWAVAVDTFQVAVDNGCSEGGVYKDSVWPGLVQSFEQFLLSKSGQPVRGIPNPGARVAFTMKELEDSQRSLHAKVYRLVQEYDEALVETVRVCLQRSEGVEEVFRQRMLRILTEGATQGQNRSQFARACQAVLFSLASGSSGLDGSMSSVELEAQASLSSVCEAVLRSYVRDGRRSGKCPLPASRRSEVLHLLNQLHALRVDASDGNPRGGSQRHIVDLYPTICQCVEIDDADVRTLTRALLLEAGGALGVRQS</sequence>
<dbReference type="InterPro" id="IPR032691">
    <property type="entry name" value="Mon2/Sec7/BIG1-like_HUS"/>
</dbReference>
<dbReference type="InterPro" id="IPR016024">
    <property type="entry name" value="ARM-type_fold"/>
</dbReference>
<evidence type="ECO:0000259" key="6">
    <source>
        <dbReference type="Pfam" id="PF16213"/>
    </source>
</evidence>
<feature type="domain" description="Mon2 C-terminal" evidence="5">
    <location>
        <begin position="876"/>
        <end position="1047"/>
    </location>
</feature>
<reference evidence="9" key="1">
    <citation type="submission" date="2021-01" db="EMBL/GenBank/DDBJ databases">
        <authorList>
            <person name="Corre E."/>
            <person name="Pelletier E."/>
            <person name="Niang G."/>
            <person name="Scheremetjew M."/>
            <person name="Finn R."/>
            <person name="Kale V."/>
            <person name="Holt S."/>
            <person name="Cochrane G."/>
            <person name="Meng A."/>
            <person name="Brown T."/>
            <person name="Cohen L."/>
        </authorList>
    </citation>
    <scope>NUCLEOTIDE SEQUENCE</scope>
    <source>
        <strain evidence="9">CCMP 769</strain>
    </source>
</reference>
<evidence type="ECO:0000256" key="2">
    <source>
        <dbReference type="ARBA" id="ARBA00022448"/>
    </source>
</evidence>
<evidence type="ECO:0000256" key="3">
    <source>
        <dbReference type="ARBA" id="ARBA00022927"/>
    </source>
</evidence>
<dbReference type="Pfam" id="PF16206">
    <property type="entry name" value="Mon2_C"/>
    <property type="match status" value="3"/>
</dbReference>
<evidence type="ECO:0000256" key="1">
    <source>
        <dbReference type="ARBA" id="ARBA00008144"/>
    </source>
</evidence>
<dbReference type="Pfam" id="PF12783">
    <property type="entry name" value="Sec7-like_HUS"/>
    <property type="match status" value="1"/>
</dbReference>
<dbReference type="GO" id="GO:0015031">
    <property type="term" value="P:protein transport"/>
    <property type="evidence" value="ECO:0007669"/>
    <property type="project" value="UniProtKB-KW"/>
</dbReference>
<feature type="domain" description="Mon2/Sec7/BIG1-like HUS" evidence="4">
    <location>
        <begin position="254"/>
        <end position="392"/>
    </location>
</feature>
<dbReference type="Pfam" id="PF16213">
    <property type="entry name" value="DCB"/>
    <property type="match status" value="1"/>
</dbReference>
<evidence type="ECO:0008006" key="10">
    <source>
        <dbReference type="Google" id="ProtNLM"/>
    </source>
</evidence>
<dbReference type="SUPFAM" id="SSF48371">
    <property type="entry name" value="ARM repeat"/>
    <property type="match status" value="1"/>
</dbReference>